<sequence>MMWSFYVLPFGKFQFLEESNAELRFKVGVSIDWISIVGFGSESSSRIQVTIQCYCIEEINDALVFTWLDGVTEYAFRSFRIISKCVPTCRSLKLTSCF</sequence>
<gene>
    <name evidence="1" type="ORF">D0Y65_038504</name>
</gene>
<reference evidence="1 2" key="1">
    <citation type="submission" date="2018-09" db="EMBL/GenBank/DDBJ databases">
        <title>A high-quality reference genome of wild soybean provides a powerful tool to mine soybean genomes.</title>
        <authorList>
            <person name="Xie M."/>
            <person name="Chung C.Y.L."/>
            <person name="Li M.-W."/>
            <person name="Wong F.-L."/>
            <person name="Chan T.-F."/>
            <person name="Lam H.-M."/>
        </authorList>
    </citation>
    <scope>NUCLEOTIDE SEQUENCE [LARGE SCALE GENOMIC DNA]</scope>
    <source>
        <strain evidence="2">cv. W05</strain>
        <tissue evidence="1">Hypocotyl of etiolated seedlings</tissue>
    </source>
</reference>
<dbReference type="EMBL" id="QZWG01000014">
    <property type="protein sequence ID" value="RZB68754.1"/>
    <property type="molecule type" value="Genomic_DNA"/>
</dbReference>
<evidence type="ECO:0000313" key="1">
    <source>
        <dbReference type="EMBL" id="RZB68754.1"/>
    </source>
</evidence>
<organism evidence="1 2">
    <name type="scientific">Glycine soja</name>
    <name type="common">Wild soybean</name>
    <dbReference type="NCBI Taxonomy" id="3848"/>
    <lineage>
        <taxon>Eukaryota</taxon>
        <taxon>Viridiplantae</taxon>
        <taxon>Streptophyta</taxon>
        <taxon>Embryophyta</taxon>
        <taxon>Tracheophyta</taxon>
        <taxon>Spermatophyta</taxon>
        <taxon>Magnoliopsida</taxon>
        <taxon>eudicotyledons</taxon>
        <taxon>Gunneridae</taxon>
        <taxon>Pentapetalae</taxon>
        <taxon>rosids</taxon>
        <taxon>fabids</taxon>
        <taxon>Fabales</taxon>
        <taxon>Fabaceae</taxon>
        <taxon>Papilionoideae</taxon>
        <taxon>50 kb inversion clade</taxon>
        <taxon>NPAAA clade</taxon>
        <taxon>indigoferoid/millettioid clade</taxon>
        <taxon>Phaseoleae</taxon>
        <taxon>Glycine</taxon>
        <taxon>Glycine subgen. Soja</taxon>
    </lineage>
</organism>
<comment type="caution">
    <text evidence="1">The sequence shown here is derived from an EMBL/GenBank/DDBJ whole genome shotgun (WGS) entry which is preliminary data.</text>
</comment>
<name>A0A445H518_GLYSO</name>
<evidence type="ECO:0000313" key="2">
    <source>
        <dbReference type="Proteomes" id="UP000289340"/>
    </source>
</evidence>
<keyword evidence="2" id="KW-1185">Reference proteome</keyword>
<protein>
    <submittedName>
        <fullName evidence="1">Putative E3 ubiquitin-protein ligase RZFP34 isoform E</fullName>
    </submittedName>
</protein>
<dbReference type="Proteomes" id="UP000289340">
    <property type="component" value="Chromosome 14"/>
</dbReference>
<accession>A0A445H518</accession>
<dbReference type="AlphaFoldDB" id="A0A445H518"/>
<proteinExistence type="predicted"/>